<keyword evidence="4" id="KW-0963">Cytoplasm</keyword>
<dbReference type="InterPro" id="IPR003697">
    <property type="entry name" value="Maf-like"/>
</dbReference>
<dbReference type="Gene3D" id="3.90.950.10">
    <property type="match status" value="1"/>
</dbReference>
<evidence type="ECO:0000256" key="1">
    <source>
        <dbReference type="ARBA" id="ARBA00001968"/>
    </source>
</evidence>
<keyword evidence="3 4" id="KW-0546">Nucleotide metabolism</keyword>
<keyword evidence="2 4" id="KW-0378">Hydrolase</keyword>
<dbReference type="Proteomes" id="UP001595791">
    <property type="component" value="Unassembled WGS sequence"/>
</dbReference>
<feature type="site" description="Important for substrate specificity" evidence="4">
    <location>
        <position position="162"/>
    </location>
</feature>
<dbReference type="PANTHER" id="PTHR43213:SF5">
    <property type="entry name" value="BIFUNCTIONAL DTTP_UTP PYROPHOSPHATASE_METHYLTRANSFERASE PROTEIN-RELATED"/>
    <property type="match status" value="1"/>
</dbReference>
<name>A0ABV8MS10_9NEIS</name>
<dbReference type="EC" id="3.6.1.9" evidence="4"/>
<protein>
    <recommendedName>
        <fullName evidence="4">dTTP/UTP pyrophosphatase</fullName>
        <shortName evidence="4">dTTPase/UTPase</shortName>
        <ecNumber evidence="4">3.6.1.9</ecNumber>
    </recommendedName>
    <alternativeName>
        <fullName evidence="4">Nucleoside triphosphate pyrophosphatase</fullName>
    </alternativeName>
    <alternativeName>
        <fullName evidence="4">Nucleotide pyrophosphatase</fullName>
        <shortName evidence="4">Nucleotide PPase</shortName>
    </alternativeName>
</protein>
<feature type="site" description="Important for substrate specificity" evidence="4">
    <location>
        <position position="80"/>
    </location>
</feature>
<evidence type="ECO:0000256" key="2">
    <source>
        <dbReference type="ARBA" id="ARBA00022801"/>
    </source>
</evidence>
<sequence>MTHSNKPTIYLASASPRRGQLLTQVGIPFERLACDIDETPHEGEAPAHYVVRLAREKAAAALARLAQSGAETRLVLAADTTVTLDGEILGKPADAAEARAMLSRLSGKRHQAMTGVAVAGQGRIETALSISDVTFRPLEPAEIDAYVASGEPMDKAGAYGLQGLGSVLVAEMRGSFSGVIGLPLSETVELLRRMGYPFWG</sequence>
<evidence type="ECO:0000313" key="6">
    <source>
        <dbReference type="Proteomes" id="UP001595791"/>
    </source>
</evidence>
<gene>
    <name evidence="5" type="ORF">ACFOW7_10975</name>
</gene>
<dbReference type="CDD" id="cd00555">
    <property type="entry name" value="Maf"/>
    <property type="match status" value="1"/>
</dbReference>
<comment type="function">
    <text evidence="4">Nucleoside triphosphate pyrophosphatase that hydrolyzes dTTP and UTP. May have a dual role in cell division arrest and in preventing the incorporation of modified nucleotides into cellular nucleic acids.</text>
</comment>
<keyword evidence="6" id="KW-1185">Reference proteome</keyword>
<comment type="subcellular location">
    <subcellularLocation>
        <location evidence="4">Cytoplasm</location>
    </subcellularLocation>
</comment>
<evidence type="ECO:0000256" key="4">
    <source>
        <dbReference type="HAMAP-Rule" id="MF_00528"/>
    </source>
</evidence>
<dbReference type="PIRSF" id="PIRSF006305">
    <property type="entry name" value="Maf"/>
    <property type="match status" value="1"/>
</dbReference>
<dbReference type="PANTHER" id="PTHR43213">
    <property type="entry name" value="BIFUNCTIONAL DTTP/UTP PYROPHOSPHATASE/METHYLTRANSFERASE PROTEIN-RELATED"/>
    <property type="match status" value="1"/>
</dbReference>
<dbReference type="Pfam" id="PF02545">
    <property type="entry name" value="Maf"/>
    <property type="match status" value="1"/>
</dbReference>
<dbReference type="HAMAP" id="MF_00528">
    <property type="entry name" value="Maf"/>
    <property type="match status" value="1"/>
</dbReference>
<comment type="cofactor">
    <cofactor evidence="1 4">
        <name>a divalent metal cation</name>
        <dbReference type="ChEBI" id="CHEBI:60240"/>
    </cofactor>
</comment>
<dbReference type="SUPFAM" id="SSF52972">
    <property type="entry name" value="ITPase-like"/>
    <property type="match status" value="1"/>
</dbReference>
<comment type="catalytic activity">
    <reaction evidence="4">
        <text>UTP + H2O = UMP + diphosphate + H(+)</text>
        <dbReference type="Rhea" id="RHEA:29395"/>
        <dbReference type="ChEBI" id="CHEBI:15377"/>
        <dbReference type="ChEBI" id="CHEBI:15378"/>
        <dbReference type="ChEBI" id="CHEBI:33019"/>
        <dbReference type="ChEBI" id="CHEBI:46398"/>
        <dbReference type="ChEBI" id="CHEBI:57865"/>
        <dbReference type="EC" id="3.6.1.9"/>
    </reaction>
</comment>
<dbReference type="GO" id="GO:0016787">
    <property type="term" value="F:hydrolase activity"/>
    <property type="evidence" value="ECO:0007669"/>
    <property type="project" value="UniProtKB-KW"/>
</dbReference>
<organism evidence="5 6">
    <name type="scientific">Chitinimonas lacunae</name>
    <dbReference type="NCBI Taxonomy" id="1963018"/>
    <lineage>
        <taxon>Bacteria</taxon>
        <taxon>Pseudomonadati</taxon>
        <taxon>Pseudomonadota</taxon>
        <taxon>Betaproteobacteria</taxon>
        <taxon>Neisseriales</taxon>
        <taxon>Chitinibacteraceae</taxon>
        <taxon>Chitinimonas</taxon>
    </lineage>
</organism>
<comment type="caution">
    <text evidence="5">The sequence shown here is derived from an EMBL/GenBank/DDBJ whole genome shotgun (WGS) entry which is preliminary data.</text>
</comment>
<dbReference type="InterPro" id="IPR029001">
    <property type="entry name" value="ITPase-like_fam"/>
</dbReference>
<evidence type="ECO:0000256" key="3">
    <source>
        <dbReference type="ARBA" id="ARBA00023080"/>
    </source>
</evidence>
<proteinExistence type="inferred from homology"/>
<comment type="similarity">
    <text evidence="4">Belongs to the Maf family. YhdE subfamily.</text>
</comment>
<evidence type="ECO:0000313" key="5">
    <source>
        <dbReference type="EMBL" id="MFC4159866.1"/>
    </source>
</evidence>
<comment type="catalytic activity">
    <reaction evidence="4">
        <text>dTTP + H2O = dTMP + diphosphate + H(+)</text>
        <dbReference type="Rhea" id="RHEA:28534"/>
        <dbReference type="ChEBI" id="CHEBI:15377"/>
        <dbReference type="ChEBI" id="CHEBI:15378"/>
        <dbReference type="ChEBI" id="CHEBI:33019"/>
        <dbReference type="ChEBI" id="CHEBI:37568"/>
        <dbReference type="ChEBI" id="CHEBI:63528"/>
        <dbReference type="EC" id="3.6.1.9"/>
    </reaction>
</comment>
<accession>A0ABV8MS10</accession>
<dbReference type="NCBIfam" id="TIGR00172">
    <property type="entry name" value="maf"/>
    <property type="match status" value="1"/>
</dbReference>
<dbReference type="RefSeq" id="WP_378164081.1">
    <property type="nucleotide sequence ID" value="NZ_JBHSBU010000001.1"/>
</dbReference>
<feature type="active site" description="Proton acceptor" evidence="4">
    <location>
        <position position="79"/>
    </location>
</feature>
<feature type="site" description="Important for substrate specificity" evidence="4">
    <location>
        <position position="17"/>
    </location>
</feature>
<comment type="caution">
    <text evidence="4">Lacks conserved residue(s) required for the propagation of feature annotation.</text>
</comment>
<dbReference type="EMBL" id="JBHSBU010000001">
    <property type="protein sequence ID" value="MFC4159866.1"/>
    <property type="molecule type" value="Genomic_DNA"/>
</dbReference>
<reference evidence="6" key="1">
    <citation type="journal article" date="2019" name="Int. J. Syst. Evol. Microbiol.">
        <title>The Global Catalogue of Microorganisms (GCM) 10K type strain sequencing project: providing services to taxonomists for standard genome sequencing and annotation.</title>
        <authorList>
            <consortium name="The Broad Institute Genomics Platform"/>
            <consortium name="The Broad Institute Genome Sequencing Center for Infectious Disease"/>
            <person name="Wu L."/>
            <person name="Ma J."/>
        </authorList>
    </citation>
    <scope>NUCLEOTIDE SEQUENCE [LARGE SCALE GENOMIC DNA]</scope>
    <source>
        <strain evidence="6">LMG 29894</strain>
    </source>
</reference>